<keyword evidence="3" id="KW-0408">Iron</keyword>
<dbReference type="Proteomes" id="UP001595976">
    <property type="component" value="Unassembled WGS sequence"/>
</dbReference>
<dbReference type="RefSeq" id="WP_158443579.1">
    <property type="nucleotide sequence ID" value="NZ_JAOAOS010000019.1"/>
</dbReference>
<dbReference type="InterPro" id="IPR001128">
    <property type="entry name" value="Cyt_P450"/>
</dbReference>
<keyword evidence="3" id="KW-0503">Monooxygenase</keyword>
<proteinExistence type="inferred from homology"/>
<dbReference type="PROSITE" id="PS00086">
    <property type="entry name" value="CYTOCHROME_P450"/>
    <property type="match status" value="1"/>
</dbReference>
<keyword evidence="3" id="KW-0349">Heme</keyword>
<dbReference type="SUPFAM" id="SSF48264">
    <property type="entry name" value="Cytochrome P450"/>
    <property type="match status" value="1"/>
</dbReference>
<dbReference type="PANTHER" id="PTHR46696:SF1">
    <property type="entry name" value="CYTOCHROME P450 YJIB-RELATED"/>
    <property type="match status" value="1"/>
</dbReference>
<comment type="caution">
    <text evidence="4">The sequence shown here is derived from an EMBL/GenBank/DDBJ whole genome shotgun (WGS) entry which is preliminary data.</text>
</comment>
<organism evidence="4 5">
    <name type="scientific">Bosea minatitlanensis</name>
    <dbReference type="NCBI Taxonomy" id="128782"/>
    <lineage>
        <taxon>Bacteria</taxon>
        <taxon>Pseudomonadati</taxon>
        <taxon>Pseudomonadota</taxon>
        <taxon>Alphaproteobacteria</taxon>
        <taxon>Hyphomicrobiales</taxon>
        <taxon>Boseaceae</taxon>
        <taxon>Bosea</taxon>
    </lineage>
</organism>
<keyword evidence="3" id="KW-0479">Metal-binding</keyword>
<reference evidence="5" key="1">
    <citation type="journal article" date="2019" name="Int. J. Syst. Evol. Microbiol.">
        <title>The Global Catalogue of Microorganisms (GCM) 10K type strain sequencing project: providing services to taxonomists for standard genome sequencing and annotation.</title>
        <authorList>
            <consortium name="The Broad Institute Genomics Platform"/>
            <consortium name="The Broad Institute Genome Sequencing Center for Infectious Disease"/>
            <person name="Wu L."/>
            <person name="Ma J."/>
        </authorList>
    </citation>
    <scope>NUCLEOTIDE SEQUENCE [LARGE SCALE GENOMIC DNA]</scope>
    <source>
        <strain evidence="5">CGMCC 1.15643</strain>
    </source>
</reference>
<evidence type="ECO:0000256" key="3">
    <source>
        <dbReference type="RuleBase" id="RU000461"/>
    </source>
</evidence>
<accession>A0ABW0FC38</accession>
<dbReference type="EMBL" id="JBHSLI010000012">
    <property type="protein sequence ID" value="MFC5295604.1"/>
    <property type="molecule type" value="Genomic_DNA"/>
</dbReference>
<evidence type="ECO:0000256" key="2">
    <source>
        <dbReference type="ARBA" id="ARBA00010617"/>
    </source>
</evidence>
<comment type="cofactor">
    <cofactor evidence="1">
        <name>heme</name>
        <dbReference type="ChEBI" id="CHEBI:30413"/>
    </cofactor>
</comment>
<keyword evidence="3" id="KW-0560">Oxidoreductase</keyword>
<evidence type="ECO:0000313" key="4">
    <source>
        <dbReference type="EMBL" id="MFC5295604.1"/>
    </source>
</evidence>
<evidence type="ECO:0000256" key="1">
    <source>
        <dbReference type="ARBA" id="ARBA00001971"/>
    </source>
</evidence>
<gene>
    <name evidence="4" type="ORF">ACFPK2_21665</name>
</gene>
<dbReference type="InterPro" id="IPR017972">
    <property type="entry name" value="Cyt_P450_CS"/>
</dbReference>
<dbReference type="PANTHER" id="PTHR46696">
    <property type="entry name" value="P450, PUTATIVE (EUROFUNG)-RELATED"/>
    <property type="match status" value="1"/>
</dbReference>
<sequence length="400" mass="44454">MAAGPVSDIDLFDDGVIANPYEEYRKLRDLGAAVWLPRHGVWCIPRYADVKRVLSDYRTFTTSKGVAIDPAVNEATSGPGRANSLTSDPPLHDEIRKVTGAPLTPRALTAIKDQIEATARELVEDICRRGEVDGMADVAHVLPLTIVSEMVGLPEEGRKSMLRWAAATFNAMGPMNELGATALPQIRELHQFCINDAVPGKLKADGWADRIYQAAARGEIPVQQCPGMMREYIGPSLDTTIFATGHLLRLLGENPDQWRLLQDDRSLLPGAINEALRIESPIRLFSRYVRAEAVFEDIAIPAGERLLVLYASANRDDRKWHDPERFDITRKNTDHVAFGFGVHTCAGMHLAKLEITSLMNAMLDRIERFEVGQPVISRNNTLRGYDRLPMTIYPIARHAA</sequence>
<protein>
    <submittedName>
        <fullName evidence="4">Cytochrome P450</fullName>
    </submittedName>
</protein>
<comment type="similarity">
    <text evidence="2 3">Belongs to the cytochrome P450 family.</text>
</comment>
<dbReference type="InterPro" id="IPR036396">
    <property type="entry name" value="Cyt_P450_sf"/>
</dbReference>
<dbReference type="PRINTS" id="PR00359">
    <property type="entry name" value="BP450"/>
</dbReference>
<dbReference type="InterPro" id="IPR002397">
    <property type="entry name" value="Cyt_P450_B"/>
</dbReference>
<name>A0ABW0FC38_9HYPH</name>
<evidence type="ECO:0000313" key="5">
    <source>
        <dbReference type="Proteomes" id="UP001595976"/>
    </source>
</evidence>
<keyword evidence="5" id="KW-1185">Reference proteome</keyword>
<dbReference type="Gene3D" id="1.10.630.10">
    <property type="entry name" value="Cytochrome P450"/>
    <property type="match status" value="1"/>
</dbReference>
<dbReference type="Pfam" id="PF00067">
    <property type="entry name" value="p450"/>
    <property type="match status" value="1"/>
</dbReference>